<accession>A0A8T0RP88</accession>
<gene>
    <name evidence="2" type="ORF">PVAP13_5NG208281</name>
</gene>
<name>A0A8T0RP88_PANVG</name>
<organism evidence="2 3">
    <name type="scientific">Panicum virgatum</name>
    <name type="common">Blackwell switchgrass</name>
    <dbReference type="NCBI Taxonomy" id="38727"/>
    <lineage>
        <taxon>Eukaryota</taxon>
        <taxon>Viridiplantae</taxon>
        <taxon>Streptophyta</taxon>
        <taxon>Embryophyta</taxon>
        <taxon>Tracheophyta</taxon>
        <taxon>Spermatophyta</taxon>
        <taxon>Magnoliopsida</taxon>
        <taxon>Liliopsida</taxon>
        <taxon>Poales</taxon>
        <taxon>Poaceae</taxon>
        <taxon>PACMAD clade</taxon>
        <taxon>Panicoideae</taxon>
        <taxon>Panicodae</taxon>
        <taxon>Paniceae</taxon>
        <taxon>Panicinae</taxon>
        <taxon>Panicum</taxon>
        <taxon>Panicum sect. Hiantes</taxon>
    </lineage>
</organism>
<proteinExistence type="predicted"/>
<evidence type="ECO:0000256" key="1">
    <source>
        <dbReference type="SAM" id="MobiDB-lite"/>
    </source>
</evidence>
<keyword evidence="3" id="KW-1185">Reference proteome</keyword>
<feature type="region of interest" description="Disordered" evidence="1">
    <location>
        <begin position="1"/>
        <end position="50"/>
    </location>
</feature>
<dbReference type="AlphaFoldDB" id="A0A8T0RP88"/>
<dbReference type="EMBL" id="CM029046">
    <property type="protein sequence ID" value="KAG2588172.1"/>
    <property type="molecule type" value="Genomic_DNA"/>
</dbReference>
<evidence type="ECO:0000313" key="3">
    <source>
        <dbReference type="Proteomes" id="UP000823388"/>
    </source>
</evidence>
<dbReference type="Proteomes" id="UP000823388">
    <property type="component" value="Chromosome 5N"/>
</dbReference>
<feature type="compositionally biased region" description="Basic and acidic residues" evidence="1">
    <location>
        <begin position="1"/>
        <end position="14"/>
    </location>
</feature>
<feature type="compositionally biased region" description="Low complexity" evidence="1">
    <location>
        <begin position="132"/>
        <end position="148"/>
    </location>
</feature>
<reference evidence="2" key="1">
    <citation type="submission" date="2020-05" db="EMBL/GenBank/DDBJ databases">
        <title>WGS assembly of Panicum virgatum.</title>
        <authorList>
            <person name="Lovell J.T."/>
            <person name="Jenkins J."/>
            <person name="Shu S."/>
            <person name="Juenger T.E."/>
            <person name="Schmutz J."/>
        </authorList>
    </citation>
    <scope>NUCLEOTIDE SEQUENCE</scope>
    <source>
        <strain evidence="2">AP13</strain>
    </source>
</reference>
<sequence>MSSLRRDGRPERTVSTEPPAATRAASCGNDGDGGARGVSTGQGQGSWGGPLVELRGHAAGALARLRPAAPLGAPPAHTRARVGGGEPAVFFLGCGSPAPWTWWCRRNATRMPGRRACRSGGKSTSGRRRVAAEAGASAARQLSRSSAAPPTPSPAPGLRGAMAEARPAWGHGGGAAPPLLPPPRMELPAPLIGEKGAEKLEQGAAELEGEGGPARRLPRGGSAPPARPSNLRPRGAPPAAHRPPQPRPAGKRARPMRAGGRRGGAER</sequence>
<feature type="compositionally biased region" description="Gly residues" evidence="1">
    <location>
        <begin position="30"/>
        <end position="48"/>
    </location>
</feature>
<protein>
    <submittedName>
        <fullName evidence="2">Uncharacterized protein</fullName>
    </submittedName>
</protein>
<feature type="region of interest" description="Disordered" evidence="1">
    <location>
        <begin position="111"/>
        <end position="267"/>
    </location>
</feature>
<evidence type="ECO:0000313" key="2">
    <source>
        <dbReference type="EMBL" id="KAG2588172.1"/>
    </source>
</evidence>
<comment type="caution">
    <text evidence="2">The sequence shown here is derived from an EMBL/GenBank/DDBJ whole genome shotgun (WGS) entry which is preliminary data.</text>
</comment>